<evidence type="ECO:0000259" key="3">
    <source>
        <dbReference type="Pfam" id="PF20151"/>
    </source>
</evidence>
<feature type="domain" description="DUF6533" evidence="3">
    <location>
        <begin position="15"/>
        <end position="60"/>
    </location>
</feature>
<accession>A0A166F787</accession>
<keyword evidence="2" id="KW-0812">Transmembrane</keyword>
<dbReference type="EMBL" id="KV428034">
    <property type="protein sequence ID" value="KZT40352.1"/>
    <property type="molecule type" value="Genomic_DNA"/>
</dbReference>
<evidence type="ECO:0000256" key="2">
    <source>
        <dbReference type="SAM" id="Phobius"/>
    </source>
</evidence>
<reference evidence="4 5" key="1">
    <citation type="journal article" date="2016" name="Mol. Biol. Evol.">
        <title>Comparative Genomics of Early-Diverging Mushroom-Forming Fungi Provides Insights into the Origins of Lignocellulose Decay Capabilities.</title>
        <authorList>
            <person name="Nagy L.G."/>
            <person name="Riley R."/>
            <person name="Tritt A."/>
            <person name="Adam C."/>
            <person name="Daum C."/>
            <person name="Floudas D."/>
            <person name="Sun H."/>
            <person name="Yadav J.S."/>
            <person name="Pangilinan J."/>
            <person name="Larsson K.H."/>
            <person name="Matsuura K."/>
            <person name="Barry K."/>
            <person name="Labutti K."/>
            <person name="Kuo R."/>
            <person name="Ohm R.A."/>
            <person name="Bhattacharya S.S."/>
            <person name="Shirouzu T."/>
            <person name="Yoshinaga Y."/>
            <person name="Martin F.M."/>
            <person name="Grigoriev I.V."/>
            <person name="Hibbett D.S."/>
        </authorList>
    </citation>
    <scope>NUCLEOTIDE SEQUENCE [LARGE SCALE GENOMIC DNA]</scope>
    <source>
        <strain evidence="4 5">HHB10207 ss-3</strain>
    </source>
</reference>
<dbReference type="Proteomes" id="UP000076798">
    <property type="component" value="Unassembled WGS sequence"/>
</dbReference>
<feature type="region of interest" description="Disordered" evidence="1">
    <location>
        <begin position="287"/>
        <end position="314"/>
    </location>
</feature>
<keyword evidence="5" id="KW-1185">Reference proteome</keyword>
<dbReference type="OrthoDB" id="3350812at2759"/>
<feature type="compositionally biased region" description="Basic residues" evidence="1">
    <location>
        <begin position="302"/>
        <end position="314"/>
    </location>
</feature>
<dbReference type="AlphaFoldDB" id="A0A166F787"/>
<feature type="transmembrane region" description="Helical" evidence="2">
    <location>
        <begin position="203"/>
        <end position="222"/>
    </location>
</feature>
<feature type="transmembrane region" description="Helical" evidence="2">
    <location>
        <begin position="161"/>
        <end position="182"/>
    </location>
</feature>
<dbReference type="InterPro" id="IPR045340">
    <property type="entry name" value="DUF6533"/>
</dbReference>
<sequence length="370" mass="41549">MTFADLVLIKQIVTYLDVAAAALLVYDYILTLPEEIILVWPARWNLGKVLFFLTRYPVFIDTSLVLVHQFSILGPNACKILFTTIGWLLGVGIGIAEVILAMRTWVIWSRSRRIAIILIICLVLVWIPIFWVLNDSLSSLVFAVPSDPTFRGCVLSTQKNVLFVVFVLIMAFETFILVLTLVKGLEHFRHASSTLVAVLYRDGLLNYIYLFVLSIINVTVLLTAPHGYTTLLTAMQRVMHSILSARILLHLRQAASSRNPDLSLNNRWDQTQTNVSTDFEFAVHDPDADPSLSPNEVPEGIRRRKARRSRRRGGSKMKNVFLDIATATFWSVAGAGAGEDGVGETDTWFGREAGEHSGEHVEVELWQTVH</sequence>
<proteinExistence type="predicted"/>
<evidence type="ECO:0000313" key="4">
    <source>
        <dbReference type="EMBL" id="KZT40352.1"/>
    </source>
</evidence>
<organism evidence="4 5">
    <name type="scientific">Sistotremastrum suecicum HHB10207 ss-3</name>
    <dbReference type="NCBI Taxonomy" id="1314776"/>
    <lineage>
        <taxon>Eukaryota</taxon>
        <taxon>Fungi</taxon>
        <taxon>Dikarya</taxon>
        <taxon>Basidiomycota</taxon>
        <taxon>Agaricomycotina</taxon>
        <taxon>Agaricomycetes</taxon>
        <taxon>Sistotremastrales</taxon>
        <taxon>Sistotremastraceae</taxon>
        <taxon>Sistotremastrum</taxon>
    </lineage>
</organism>
<dbReference type="Pfam" id="PF20151">
    <property type="entry name" value="DUF6533"/>
    <property type="match status" value="1"/>
</dbReference>
<evidence type="ECO:0000256" key="1">
    <source>
        <dbReference type="SAM" id="MobiDB-lite"/>
    </source>
</evidence>
<protein>
    <recommendedName>
        <fullName evidence="3">DUF6533 domain-containing protein</fullName>
    </recommendedName>
</protein>
<gene>
    <name evidence="4" type="ORF">SISSUDRAFT_1044434</name>
</gene>
<name>A0A166F787_9AGAM</name>
<feature type="transmembrane region" description="Helical" evidence="2">
    <location>
        <begin position="114"/>
        <end position="133"/>
    </location>
</feature>
<feature type="transmembrane region" description="Helical" evidence="2">
    <location>
        <begin position="80"/>
        <end position="102"/>
    </location>
</feature>
<feature type="transmembrane region" description="Helical" evidence="2">
    <location>
        <begin position="12"/>
        <end position="29"/>
    </location>
</feature>
<keyword evidence="2" id="KW-0472">Membrane</keyword>
<keyword evidence="2" id="KW-1133">Transmembrane helix</keyword>
<evidence type="ECO:0000313" key="5">
    <source>
        <dbReference type="Proteomes" id="UP000076798"/>
    </source>
</evidence>